<evidence type="ECO:0000313" key="2">
    <source>
        <dbReference type="Proteomes" id="UP001601303"/>
    </source>
</evidence>
<dbReference type="EMBL" id="JBIAHM010000011">
    <property type="protein sequence ID" value="MFE9602550.1"/>
    <property type="molecule type" value="Genomic_DNA"/>
</dbReference>
<evidence type="ECO:0000313" key="1">
    <source>
        <dbReference type="EMBL" id="MFE9602550.1"/>
    </source>
</evidence>
<dbReference type="RefSeq" id="WP_388110549.1">
    <property type="nucleotide sequence ID" value="NZ_JBIAHM010000011.1"/>
</dbReference>
<sequence length="190" mass="20733">MTIPDTTHTLGPVEAQPGVFVHTRAERNLAVGQWLLLSAPDRERARTEWSTMGVALLRCGALFTAVRLSATLVQAASGTDDVQKIDGFLAEALYGGPVFVDTHIQRYYILVPRSAVDRREWRDQSRQVHAECLEPGCFLGVPDVIATNPSLGRSRWCVPMDGPGHLCSPEAVSQLVAYGLHRLVEATAGE</sequence>
<accession>A0ABW6M8S2</accession>
<protein>
    <submittedName>
        <fullName evidence="1">Uncharacterized protein</fullName>
    </submittedName>
</protein>
<keyword evidence="2" id="KW-1185">Reference proteome</keyword>
<proteinExistence type="predicted"/>
<gene>
    <name evidence="1" type="ORF">ACFYNQ_28800</name>
</gene>
<comment type="caution">
    <text evidence="1">The sequence shown here is derived from an EMBL/GenBank/DDBJ whole genome shotgun (WGS) entry which is preliminary data.</text>
</comment>
<dbReference type="Proteomes" id="UP001601303">
    <property type="component" value="Unassembled WGS sequence"/>
</dbReference>
<name>A0ABW6M8S2_9ACTN</name>
<reference evidence="1 2" key="1">
    <citation type="submission" date="2024-10" db="EMBL/GenBank/DDBJ databases">
        <title>The Natural Products Discovery Center: Release of the First 8490 Sequenced Strains for Exploring Actinobacteria Biosynthetic Diversity.</title>
        <authorList>
            <person name="Kalkreuter E."/>
            <person name="Kautsar S.A."/>
            <person name="Yang D."/>
            <person name="Bader C.D."/>
            <person name="Teijaro C.N."/>
            <person name="Fluegel L."/>
            <person name="Davis C.M."/>
            <person name="Simpson J.R."/>
            <person name="Lauterbach L."/>
            <person name="Steele A.D."/>
            <person name="Gui C."/>
            <person name="Meng S."/>
            <person name="Li G."/>
            <person name="Viehrig K."/>
            <person name="Ye F."/>
            <person name="Su P."/>
            <person name="Kiefer A.F."/>
            <person name="Nichols A."/>
            <person name="Cepeda A.J."/>
            <person name="Yan W."/>
            <person name="Fan B."/>
            <person name="Jiang Y."/>
            <person name="Adhikari A."/>
            <person name="Zheng C.-J."/>
            <person name="Schuster L."/>
            <person name="Cowan T.M."/>
            <person name="Smanski M.J."/>
            <person name="Chevrette M.G."/>
            <person name="De Carvalho L.P.S."/>
            <person name="Shen B."/>
        </authorList>
    </citation>
    <scope>NUCLEOTIDE SEQUENCE [LARGE SCALE GENOMIC DNA]</scope>
    <source>
        <strain evidence="1 2">NPDC006488</strain>
    </source>
</reference>
<organism evidence="1 2">
    <name type="scientific">Streptomyces hokutonensis</name>
    <dbReference type="NCBI Taxonomy" id="1306990"/>
    <lineage>
        <taxon>Bacteria</taxon>
        <taxon>Bacillati</taxon>
        <taxon>Actinomycetota</taxon>
        <taxon>Actinomycetes</taxon>
        <taxon>Kitasatosporales</taxon>
        <taxon>Streptomycetaceae</taxon>
        <taxon>Streptomyces</taxon>
    </lineage>
</organism>